<evidence type="ECO:0000256" key="4">
    <source>
        <dbReference type="ARBA" id="ARBA00022989"/>
    </source>
</evidence>
<dbReference type="Gene3D" id="1.20.1250.20">
    <property type="entry name" value="MFS general substrate transporter like domains"/>
    <property type="match status" value="1"/>
</dbReference>
<evidence type="ECO:0000313" key="9">
    <source>
        <dbReference type="EMBL" id="RSK80093.1"/>
    </source>
</evidence>
<dbReference type="EMBL" id="RWHX01000023">
    <property type="protein sequence ID" value="RSK80093.1"/>
    <property type="molecule type" value="Genomic_DNA"/>
</dbReference>
<proteinExistence type="predicted"/>
<evidence type="ECO:0000259" key="8">
    <source>
        <dbReference type="PROSITE" id="PS50850"/>
    </source>
</evidence>
<dbReference type="CDD" id="cd17324">
    <property type="entry name" value="MFS_NepI_like"/>
    <property type="match status" value="1"/>
</dbReference>
<dbReference type="InterPro" id="IPR020846">
    <property type="entry name" value="MFS_dom"/>
</dbReference>
<feature type="transmembrane region" description="Helical" evidence="7">
    <location>
        <begin position="109"/>
        <end position="129"/>
    </location>
</feature>
<evidence type="ECO:0000256" key="7">
    <source>
        <dbReference type="SAM" id="Phobius"/>
    </source>
</evidence>
<comment type="subcellular location">
    <subcellularLocation>
        <location evidence="1">Cell membrane</location>
        <topology evidence="1">Multi-pass membrane protein</topology>
    </subcellularLocation>
</comment>
<feature type="transmembrane region" description="Helical" evidence="7">
    <location>
        <begin position="374"/>
        <end position="393"/>
    </location>
</feature>
<dbReference type="SUPFAM" id="SSF103473">
    <property type="entry name" value="MFS general substrate transporter"/>
    <property type="match status" value="1"/>
</dbReference>
<feature type="transmembrane region" description="Helical" evidence="7">
    <location>
        <begin position="342"/>
        <end position="362"/>
    </location>
</feature>
<feature type="transmembrane region" description="Helical" evidence="7">
    <location>
        <begin position="196"/>
        <end position="218"/>
    </location>
</feature>
<evidence type="ECO:0000256" key="3">
    <source>
        <dbReference type="ARBA" id="ARBA00022692"/>
    </source>
</evidence>
<dbReference type="InterPro" id="IPR011701">
    <property type="entry name" value="MFS"/>
</dbReference>
<dbReference type="InterPro" id="IPR050189">
    <property type="entry name" value="MFS_Efflux_Transporters"/>
</dbReference>
<dbReference type="PROSITE" id="PS50850">
    <property type="entry name" value="MFS"/>
    <property type="match status" value="1"/>
</dbReference>
<dbReference type="Proteomes" id="UP000270216">
    <property type="component" value="Unassembled WGS sequence"/>
</dbReference>
<accession>A0ABX9ZP95</accession>
<dbReference type="InterPro" id="IPR036259">
    <property type="entry name" value="MFS_trans_sf"/>
</dbReference>
<feature type="transmembrane region" description="Helical" evidence="7">
    <location>
        <begin position="252"/>
        <end position="271"/>
    </location>
</feature>
<feature type="transmembrane region" description="Helical" evidence="7">
    <location>
        <begin position="312"/>
        <end position="330"/>
    </location>
</feature>
<evidence type="ECO:0000256" key="2">
    <source>
        <dbReference type="ARBA" id="ARBA00022475"/>
    </source>
</evidence>
<evidence type="ECO:0000256" key="1">
    <source>
        <dbReference type="ARBA" id="ARBA00004651"/>
    </source>
</evidence>
<dbReference type="Pfam" id="PF07690">
    <property type="entry name" value="MFS_1"/>
    <property type="match status" value="1"/>
</dbReference>
<evidence type="ECO:0000313" key="10">
    <source>
        <dbReference type="Proteomes" id="UP000270216"/>
    </source>
</evidence>
<feature type="transmembrane region" description="Helical" evidence="7">
    <location>
        <begin position="283"/>
        <end position="305"/>
    </location>
</feature>
<reference evidence="9 10" key="1">
    <citation type="submission" date="2018-12" db="EMBL/GenBank/DDBJ databases">
        <title>Whole genome sequence of a Pandoraea apista isolate from a patient with cystic fibrosis.</title>
        <authorList>
            <person name="Kenna D.T."/>
            <person name="Turton J.F."/>
        </authorList>
    </citation>
    <scope>NUCLEOTIDE SEQUENCE [LARGE SCALE GENOMIC DNA]</scope>
    <source>
        <strain evidence="9 10">Pa13324</strain>
    </source>
</reference>
<feature type="region of interest" description="Disordered" evidence="6">
    <location>
        <begin position="1"/>
        <end position="27"/>
    </location>
</feature>
<sequence>MTPMPASPTRSASSSTPPSRTQGGPSYGHAATPYSLSDATPWASLVALMLATFVAAANETVPAGLLPQLADGFHISASWAGQMVTLCALGAGLGAVPLAVMLHRWSRRTVLVVALLGFAVCNAVTAVSADFTLTLAARFVVGLATGLTWSEIATYARRLVSPSRQGRALAFAMLGIPLALAVGVPAATALGHLIGWRWVFGALAAFALILAGWVLLIVPDVSDVSDASNTDQAADARAPVIEVLRLPGVRPVLAVVMLWVVAHYTLYTYIAPFLASAGMGDRLATVLSTFGICTLVGLWGVGMWIDRWLRGLVLLALAGFTIVIVAFGAWPTSWPVLVASSVLWGLSFSGAPTILQTALGNAAGKHESVAQSMLVTVFNLSFAGSGMLGGAVLSAWGAAALPHVLVILALAALGVAYAARRHGFVQRSRS</sequence>
<dbReference type="PANTHER" id="PTHR43124:SF3">
    <property type="entry name" value="CHLORAMPHENICOL EFFLUX PUMP RV0191"/>
    <property type="match status" value="1"/>
</dbReference>
<keyword evidence="2" id="KW-1003">Cell membrane</keyword>
<protein>
    <submittedName>
        <fullName evidence="9">MFS transporter</fullName>
    </submittedName>
</protein>
<evidence type="ECO:0000256" key="6">
    <source>
        <dbReference type="SAM" id="MobiDB-lite"/>
    </source>
</evidence>
<keyword evidence="5 7" id="KW-0472">Membrane</keyword>
<feature type="transmembrane region" description="Helical" evidence="7">
    <location>
        <begin position="399"/>
        <end position="419"/>
    </location>
</feature>
<keyword evidence="4 7" id="KW-1133">Transmembrane helix</keyword>
<dbReference type="PANTHER" id="PTHR43124">
    <property type="entry name" value="PURINE EFFLUX PUMP PBUE"/>
    <property type="match status" value="1"/>
</dbReference>
<organism evidence="9 10">
    <name type="scientific">Pandoraea apista</name>
    <dbReference type="NCBI Taxonomy" id="93218"/>
    <lineage>
        <taxon>Bacteria</taxon>
        <taxon>Pseudomonadati</taxon>
        <taxon>Pseudomonadota</taxon>
        <taxon>Betaproteobacteria</taxon>
        <taxon>Burkholderiales</taxon>
        <taxon>Burkholderiaceae</taxon>
        <taxon>Pandoraea</taxon>
    </lineage>
</organism>
<keyword evidence="3 7" id="KW-0812">Transmembrane</keyword>
<name>A0ABX9ZP95_9BURK</name>
<feature type="transmembrane region" description="Helical" evidence="7">
    <location>
        <begin position="135"/>
        <end position="156"/>
    </location>
</feature>
<feature type="compositionally biased region" description="Low complexity" evidence="6">
    <location>
        <begin position="1"/>
        <end position="21"/>
    </location>
</feature>
<evidence type="ECO:0000256" key="5">
    <source>
        <dbReference type="ARBA" id="ARBA00023136"/>
    </source>
</evidence>
<keyword evidence="10" id="KW-1185">Reference proteome</keyword>
<feature type="transmembrane region" description="Helical" evidence="7">
    <location>
        <begin position="168"/>
        <end position="190"/>
    </location>
</feature>
<comment type="caution">
    <text evidence="9">The sequence shown here is derived from an EMBL/GenBank/DDBJ whole genome shotgun (WGS) entry which is preliminary data.</text>
</comment>
<feature type="transmembrane region" description="Helical" evidence="7">
    <location>
        <begin position="39"/>
        <end position="57"/>
    </location>
</feature>
<feature type="transmembrane region" description="Helical" evidence="7">
    <location>
        <begin position="77"/>
        <end position="102"/>
    </location>
</feature>
<feature type="domain" description="Major facilitator superfamily (MFS) profile" evidence="8">
    <location>
        <begin position="44"/>
        <end position="429"/>
    </location>
</feature>
<gene>
    <name evidence="9" type="ORF">EJE83_13790</name>
</gene>